<dbReference type="RefSeq" id="WP_344765588.1">
    <property type="nucleotide sequence ID" value="NZ_BAAAZE010000016.1"/>
</dbReference>
<accession>A0ABP7U297</accession>
<dbReference type="InterPro" id="IPR001296">
    <property type="entry name" value="Glyco_trans_1"/>
</dbReference>
<protein>
    <submittedName>
        <fullName evidence="2">Glycosyltransferase family 4 protein</fullName>
    </submittedName>
</protein>
<gene>
    <name evidence="2" type="ORF">GCM10022212_36430</name>
</gene>
<dbReference type="Gene3D" id="3.40.50.2000">
    <property type="entry name" value="Glycogen Phosphorylase B"/>
    <property type="match status" value="1"/>
</dbReference>
<dbReference type="Proteomes" id="UP001501353">
    <property type="component" value="Unassembled WGS sequence"/>
</dbReference>
<name>A0ABP7U297_9BURK</name>
<organism evidence="2 3">
    <name type="scientific">Actimicrobium antarcticum</name>
    <dbReference type="NCBI Taxonomy" id="1051899"/>
    <lineage>
        <taxon>Bacteria</taxon>
        <taxon>Pseudomonadati</taxon>
        <taxon>Pseudomonadota</taxon>
        <taxon>Betaproteobacteria</taxon>
        <taxon>Burkholderiales</taxon>
        <taxon>Oxalobacteraceae</taxon>
        <taxon>Actimicrobium</taxon>
    </lineage>
</organism>
<dbReference type="SUPFAM" id="SSF53756">
    <property type="entry name" value="UDP-Glycosyltransferase/glycogen phosphorylase"/>
    <property type="match status" value="1"/>
</dbReference>
<dbReference type="EMBL" id="BAAAZE010000016">
    <property type="protein sequence ID" value="GAA4033938.1"/>
    <property type="molecule type" value="Genomic_DNA"/>
</dbReference>
<proteinExistence type="predicted"/>
<evidence type="ECO:0000313" key="3">
    <source>
        <dbReference type="Proteomes" id="UP001501353"/>
    </source>
</evidence>
<comment type="caution">
    <text evidence="2">The sequence shown here is derived from an EMBL/GenBank/DDBJ whole genome shotgun (WGS) entry which is preliminary data.</text>
</comment>
<sequence>MSPLRILTWQTPDSYLYYLSQLPHQFHVITDAAQLRGQRSRRLNGDNVHPLSAEQARHEQFDCILFQQPCQYLEEQYLYLNAAQRQLPRIYLEHSSPGEHPTDMRHPVDDPSVLLVHVTAFNELMWDNGRQATRVIEYGAMPAPDVQYSGERPCGLVLGHPREQQGRRLGGDIYRRLGNSVPLEWTGTMTEVPSGDGESIRHQLPVLAAQCRFLFHSDRYNSLNLAVIEAMMIGMPIIGLATGEMASVIQNGVSGYVDTNLQRLETHMQELLDDPHYAYALGRGAQRRARERFGMHRFLADWCAVLKLVTGKAA</sequence>
<dbReference type="Pfam" id="PF00534">
    <property type="entry name" value="Glycos_transf_1"/>
    <property type="match status" value="1"/>
</dbReference>
<feature type="domain" description="Glycosyl transferase family 1" evidence="1">
    <location>
        <begin position="201"/>
        <end position="287"/>
    </location>
</feature>
<reference evidence="3" key="1">
    <citation type="journal article" date="2019" name="Int. J. Syst. Evol. Microbiol.">
        <title>The Global Catalogue of Microorganisms (GCM) 10K type strain sequencing project: providing services to taxonomists for standard genome sequencing and annotation.</title>
        <authorList>
            <consortium name="The Broad Institute Genomics Platform"/>
            <consortium name="The Broad Institute Genome Sequencing Center for Infectious Disease"/>
            <person name="Wu L."/>
            <person name="Ma J."/>
        </authorList>
    </citation>
    <scope>NUCLEOTIDE SEQUENCE [LARGE SCALE GENOMIC DNA]</scope>
    <source>
        <strain evidence="3">JCM 16673</strain>
    </source>
</reference>
<keyword evidence="3" id="KW-1185">Reference proteome</keyword>
<evidence type="ECO:0000313" key="2">
    <source>
        <dbReference type="EMBL" id="GAA4033938.1"/>
    </source>
</evidence>
<evidence type="ECO:0000259" key="1">
    <source>
        <dbReference type="Pfam" id="PF00534"/>
    </source>
</evidence>